<dbReference type="AlphaFoldDB" id="A0AAD9A040"/>
<proteinExistence type="predicted"/>
<gene>
    <name evidence="3" type="ORF">CCHR01_19230</name>
</gene>
<dbReference type="EMBL" id="JAQOWY010000896">
    <property type="protein sequence ID" value="KAK1838150.1"/>
    <property type="molecule type" value="Genomic_DNA"/>
</dbReference>
<feature type="transmembrane region" description="Helical" evidence="2">
    <location>
        <begin position="79"/>
        <end position="100"/>
    </location>
</feature>
<feature type="compositionally biased region" description="Low complexity" evidence="1">
    <location>
        <begin position="1"/>
        <end position="20"/>
    </location>
</feature>
<evidence type="ECO:0000256" key="1">
    <source>
        <dbReference type="SAM" id="MobiDB-lite"/>
    </source>
</evidence>
<keyword evidence="4" id="KW-1185">Reference proteome</keyword>
<keyword evidence="2" id="KW-0812">Transmembrane</keyword>
<feature type="transmembrane region" description="Helical" evidence="2">
    <location>
        <begin position="50"/>
        <end position="67"/>
    </location>
</feature>
<evidence type="ECO:0000313" key="4">
    <source>
        <dbReference type="Proteomes" id="UP001243330"/>
    </source>
</evidence>
<evidence type="ECO:0000256" key="2">
    <source>
        <dbReference type="SAM" id="Phobius"/>
    </source>
</evidence>
<keyword evidence="2" id="KW-1133">Transmembrane helix</keyword>
<feature type="transmembrane region" description="Helical" evidence="2">
    <location>
        <begin position="107"/>
        <end position="126"/>
    </location>
</feature>
<reference evidence="3" key="1">
    <citation type="submission" date="2023-01" db="EMBL/GenBank/DDBJ databases">
        <title>Colletotrichum chrysophilum M932 genome sequence.</title>
        <authorList>
            <person name="Baroncelli R."/>
        </authorList>
    </citation>
    <scope>NUCLEOTIDE SEQUENCE</scope>
    <source>
        <strain evidence="3">M932</strain>
    </source>
</reference>
<accession>A0AAD9A040</accession>
<comment type="caution">
    <text evidence="3">The sequence shown here is derived from an EMBL/GenBank/DDBJ whole genome shotgun (WGS) entry which is preliminary data.</text>
</comment>
<feature type="region of interest" description="Disordered" evidence="1">
    <location>
        <begin position="1"/>
        <end position="24"/>
    </location>
</feature>
<name>A0AAD9A040_9PEZI</name>
<dbReference type="Proteomes" id="UP001243330">
    <property type="component" value="Unassembled WGS sequence"/>
</dbReference>
<organism evidence="3 4">
    <name type="scientific">Colletotrichum chrysophilum</name>
    <dbReference type="NCBI Taxonomy" id="1836956"/>
    <lineage>
        <taxon>Eukaryota</taxon>
        <taxon>Fungi</taxon>
        <taxon>Dikarya</taxon>
        <taxon>Ascomycota</taxon>
        <taxon>Pezizomycotina</taxon>
        <taxon>Sordariomycetes</taxon>
        <taxon>Hypocreomycetidae</taxon>
        <taxon>Glomerellales</taxon>
        <taxon>Glomerellaceae</taxon>
        <taxon>Colletotrichum</taxon>
        <taxon>Colletotrichum gloeosporioides species complex</taxon>
    </lineage>
</organism>
<protein>
    <submittedName>
        <fullName evidence="3">Uncharacterized protein</fullName>
    </submittedName>
</protein>
<evidence type="ECO:0000313" key="3">
    <source>
        <dbReference type="EMBL" id="KAK1838150.1"/>
    </source>
</evidence>
<keyword evidence="2" id="KW-0472">Membrane</keyword>
<feature type="transmembrane region" description="Helical" evidence="2">
    <location>
        <begin position="132"/>
        <end position="155"/>
    </location>
</feature>
<sequence>MSEPRPSLPSLPRSSSLTPEGNPRVSAQWTQCCIPRYNTFVRRYNSHLRIIRALLAIVTFATSLFVANENDNKGMQDTVWQVLWSISMFASCVLCVAWSLSLETRRFSAFYCLTIMYGLFILRTLPQGPEPRLLAILPVLPLGTIASSFLAYLAMKAQNSWSGIRTNLRSAIELQDIELGRNGDESHSA</sequence>